<name>A0A1G7HNV4_9FLAO</name>
<dbReference type="Proteomes" id="UP000199203">
    <property type="component" value="Unassembled WGS sequence"/>
</dbReference>
<dbReference type="InterPro" id="IPR011990">
    <property type="entry name" value="TPR-like_helical_dom_sf"/>
</dbReference>
<dbReference type="SUPFAM" id="SSF48452">
    <property type="entry name" value="TPR-like"/>
    <property type="match status" value="2"/>
</dbReference>
<feature type="transmembrane region" description="Helical" evidence="7">
    <location>
        <begin position="329"/>
        <end position="349"/>
    </location>
</feature>
<protein>
    <submittedName>
        <fullName evidence="8">Tetratricopeptide repeat-containing protein</fullName>
    </submittedName>
</protein>
<keyword evidence="7" id="KW-1133">Transmembrane helix</keyword>
<gene>
    <name evidence="8" type="ORF">SAMN05421825_0847</name>
</gene>
<dbReference type="RefSeq" id="WP_089871605.1">
    <property type="nucleotide sequence ID" value="NZ_FNBH01000001.1"/>
</dbReference>
<evidence type="ECO:0000313" key="8">
    <source>
        <dbReference type="EMBL" id="SDF01679.1"/>
    </source>
</evidence>
<organism evidence="8 9">
    <name type="scientific">Epilithonimonas hungarica</name>
    <dbReference type="NCBI Taxonomy" id="454006"/>
    <lineage>
        <taxon>Bacteria</taxon>
        <taxon>Pseudomonadati</taxon>
        <taxon>Bacteroidota</taxon>
        <taxon>Flavobacteriia</taxon>
        <taxon>Flavobacteriales</taxon>
        <taxon>Weeksellaceae</taxon>
        <taxon>Chryseobacterium group</taxon>
        <taxon>Epilithonimonas</taxon>
    </lineage>
</organism>
<dbReference type="GO" id="GO:0005737">
    <property type="term" value="C:cytoplasm"/>
    <property type="evidence" value="ECO:0007669"/>
    <property type="project" value="UniProtKB-SubCell"/>
</dbReference>
<dbReference type="InterPro" id="IPR051476">
    <property type="entry name" value="Bac_ResReg_Asp_Phosphatase"/>
</dbReference>
<keyword evidence="7" id="KW-0812">Transmembrane</keyword>
<comment type="subcellular location">
    <subcellularLocation>
        <location evidence="1">Cytoplasm</location>
    </subcellularLocation>
</comment>
<evidence type="ECO:0000256" key="5">
    <source>
        <dbReference type="ARBA" id="ARBA00038253"/>
    </source>
</evidence>
<dbReference type="STRING" id="454006.SAMN05421825_0847"/>
<proteinExistence type="inferred from homology"/>
<evidence type="ECO:0000256" key="3">
    <source>
        <dbReference type="ARBA" id="ARBA00022737"/>
    </source>
</evidence>
<keyword evidence="6" id="KW-0175">Coiled coil</keyword>
<evidence type="ECO:0000256" key="4">
    <source>
        <dbReference type="ARBA" id="ARBA00022803"/>
    </source>
</evidence>
<evidence type="ECO:0000256" key="1">
    <source>
        <dbReference type="ARBA" id="ARBA00004496"/>
    </source>
</evidence>
<keyword evidence="2" id="KW-0963">Cytoplasm</keyword>
<keyword evidence="4" id="KW-0802">TPR repeat</keyword>
<dbReference type="InterPro" id="IPR019734">
    <property type="entry name" value="TPR_rpt"/>
</dbReference>
<dbReference type="OrthoDB" id="1253697at2"/>
<keyword evidence="7" id="KW-0472">Membrane</keyword>
<evidence type="ECO:0000313" key="9">
    <source>
        <dbReference type="Proteomes" id="UP000199203"/>
    </source>
</evidence>
<dbReference type="EMBL" id="FNBH01000001">
    <property type="protein sequence ID" value="SDF01679.1"/>
    <property type="molecule type" value="Genomic_DNA"/>
</dbReference>
<feature type="coiled-coil region" evidence="6">
    <location>
        <begin position="297"/>
        <end position="324"/>
    </location>
</feature>
<evidence type="ECO:0000256" key="6">
    <source>
        <dbReference type="SAM" id="Coils"/>
    </source>
</evidence>
<dbReference type="SMART" id="SM00028">
    <property type="entry name" value="TPR"/>
    <property type="match status" value="3"/>
</dbReference>
<dbReference type="PANTHER" id="PTHR46630:SF1">
    <property type="entry name" value="TETRATRICOPEPTIDE REPEAT PROTEIN 29"/>
    <property type="match status" value="1"/>
</dbReference>
<dbReference type="Gene3D" id="1.25.40.10">
    <property type="entry name" value="Tetratricopeptide repeat domain"/>
    <property type="match status" value="1"/>
</dbReference>
<dbReference type="AlphaFoldDB" id="A0A1G7HNV4"/>
<keyword evidence="3" id="KW-0677">Repeat</keyword>
<sequence length="373" mass="43640">MKRYLFILIIFSFTGIFKSQYNEQLYKKALSDIYQNPDNSQKMAQEMLKNEKNPDNLIKLYKLISHSYISKRDFDKSLDWVLKMKELSKNVTNPEQKIKILNATSIQYQQMGLNSKTLEILDESYQICNQLPDGKFKTYYLGLNSALRGLVYKSQDNNELALEKLLIGLDYIKKVGNYDNAIPNTSVFLYNIGYCYFYLKRYQEAEKYFLNSAEVARSADAESLEAFAYKGLSENFTVLGKHQEAIELLKKSVNLSKKVGDLVLSEGIYKGFSDNYLALQDWNNYEVYNKLYIETKFAREQSELASLNKSIDVLNRENNKKIEEQKNRLRIISFIIIAISSALFIWFLLKFIKYKKRNKLLIEKLNQINKITT</sequence>
<evidence type="ECO:0000256" key="2">
    <source>
        <dbReference type="ARBA" id="ARBA00022490"/>
    </source>
</evidence>
<reference evidence="9" key="1">
    <citation type="submission" date="2016-10" db="EMBL/GenBank/DDBJ databases">
        <authorList>
            <person name="Varghese N."/>
            <person name="Submissions S."/>
        </authorList>
    </citation>
    <scope>NUCLEOTIDE SEQUENCE [LARGE SCALE GENOMIC DNA]</scope>
    <source>
        <strain evidence="9">DSM 19684</strain>
    </source>
</reference>
<dbReference type="Pfam" id="PF13424">
    <property type="entry name" value="TPR_12"/>
    <property type="match status" value="1"/>
</dbReference>
<evidence type="ECO:0000256" key="7">
    <source>
        <dbReference type="SAM" id="Phobius"/>
    </source>
</evidence>
<accession>A0A1G7HNV4</accession>
<comment type="similarity">
    <text evidence="5">Belongs to the Rap family.</text>
</comment>
<keyword evidence="9" id="KW-1185">Reference proteome</keyword>
<dbReference type="PANTHER" id="PTHR46630">
    <property type="entry name" value="TETRATRICOPEPTIDE REPEAT PROTEIN 29"/>
    <property type="match status" value="1"/>
</dbReference>